<evidence type="ECO:0000313" key="3">
    <source>
        <dbReference type="Proteomes" id="UP001066276"/>
    </source>
</evidence>
<evidence type="ECO:0000313" key="2">
    <source>
        <dbReference type="EMBL" id="KAJ1089921.1"/>
    </source>
</evidence>
<feature type="region of interest" description="Disordered" evidence="1">
    <location>
        <begin position="102"/>
        <end position="138"/>
    </location>
</feature>
<keyword evidence="3" id="KW-1185">Reference proteome</keyword>
<sequence>MLRSHVNKRGSGVQEKAVILRQWYNKVHRLYHAQDQSQSRHCCSMHDSTFWRRGVGLSPRGSVRADSVKHTSAPCCAYPTPRLVRAACLLLKWKAQLGPPIIEPPAAPRIRSGRRPTSRRHTLTVLPVPAHRPQQPPR</sequence>
<accession>A0AAV7LEA9</accession>
<reference evidence="2" key="1">
    <citation type="journal article" date="2022" name="bioRxiv">
        <title>Sequencing and chromosome-scale assembly of the giantPleurodeles waltlgenome.</title>
        <authorList>
            <person name="Brown T."/>
            <person name="Elewa A."/>
            <person name="Iarovenko S."/>
            <person name="Subramanian E."/>
            <person name="Araus A.J."/>
            <person name="Petzold A."/>
            <person name="Susuki M."/>
            <person name="Suzuki K.-i.T."/>
            <person name="Hayashi T."/>
            <person name="Toyoda A."/>
            <person name="Oliveira C."/>
            <person name="Osipova E."/>
            <person name="Leigh N.D."/>
            <person name="Simon A."/>
            <person name="Yun M.H."/>
        </authorList>
    </citation>
    <scope>NUCLEOTIDE SEQUENCE</scope>
    <source>
        <strain evidence="2">20211129_DDA</strain>
        <tissue evidence="2">Liver</tissue>
    </source>
</reference>
<organism evidence="2 3">
    <name type="scientific">Pleurodeles waltl</name>
    <name type="common">Iberian ribbed newt</name>
    <dbReference type="NCBI Taxonomy" id="8319"/>
    <lineage>
        <taxon>Eukaryota</taxon>
        <taxon>Metazoa</taxon>
        <taxon>Chordata</taxon>
        <taxon>Craniata</taxon>
        <taxon>Vertebrata</taxon>
        <taxon>Euteleostomi</taxon>
        <taxon>Amphibia</taxon>
        <taxon>Batrachia</taxon>
        <taxon>Caudata</taxon>
        <taxon>Salamandroidea</taxon>
        <taxon>Salamandridae</taxon>
        <taxon>Pleurodelinae</taxon>
        <taxon>Pleurodeles</taxon>
    </lineage>
</organism>
<protein>
    <submittedName>
        <fullName evidence="2">Uncharacterized protein</fullName>
    </submittedName>
</protein>
<dbReference type="EMBL" id="JANPWB010000015">
    <property type="protein sequence ID" value="KAJ1089921.1"/>
    <property type="molecule type" value="Genomic_DNA"/>
</dbReference>
<proteinExistence type="predicted"/>
<comment type="caution">
    <text evidence="2">The sequence shown here is derived from an EMBL/GenBank/DDBJ whole genome shotgun (WGS) entry which is preliminary data.</text>
</comment>
<dbReference type="Proteomes" id="UP001066276">
    <property type="component" value="Chromosome 11"/>
</dbReference>
<feature type="compositionally biased region" description="Basic residues" evidence="1">
    <location>
        <begin position="111"/>
        <end position="122"/>
    </location>
</feature>
<evidence type="ECO:0000256" key="1">
    <source>
        <dbReference type="SAM" id="MobiDB-lite"/>
    </source>
</evidence>
<name>A0AAV7LEA9_PLEWA</name>
<gene>
    <name evidence="2" type="ORF">NDU88_003061</name>
</gene>
<dbReference type="AlphaFoldDB" id="A0AAV7LEA9"/>